<evidence type="ECO:0000256" key="7">
    <source>
        <dbReference type="PIRSR" id="PIRSR601461-1"/>
    </source>
</evidence>
<reference evidence="11" key="3">
    <citation type="submission" date="2018-08" db="EMBL/GenBank/DDBJ databases">
        <title>Leveraging single-cell genomics to expand the Fungal Tree of Life.</title>
        <authorList>
            <consortium name="DOE Joint Genome Institute"/>
            <person name="Ahrendt S.R."/>
            <person name="Quandt C.A."/>
            <person name="Ciobanu D."/>
            <person name="Clum A."/>
            <person name="Salamov A."/>
            <person name="Andreopoulos B."/>
            <person name="Cheng J.-F."/>
            <person name="Woyke T."/>
            <person name="Pelin A."/>
            <person name="Henrissat B."/>
            <person name="Reynolds N."/>
            <person name="Benny G.L."/>
            <person name="Smith M.E."/>
            <person name="James T.Y."/>
            <person name="Grigoriev I.V."/>
        </authorList>
    </citation>
    <scope>NUCLEOTIDE SEQUENCE</scope>
    <source>
        <strain evidence="11">ATCC 52028</strain>
    </source>
</reference>
<feature type="non-terminal residue" evidence="12">
    <location>
        <position position="314"/>
    </location>
</feature>
<dbReference type="GO" id="GO:0004190">
    <property type="term" value="F:aspartic-type endopeptidase activity"/>
    <property type="evidence" value="ECO:0007669"/>
    <property type="project" value="UniProtKB-KW"/>
</dbReference>
<evidence type="ECO:0000256" key="8">
    <source>
        <dbReference type="PIRSR" id="PIRSR601461-2"/>
    </source>
</evidence>
<dbReference type="CDD" id="cd05471">
    <property type="entry name" value="pepsin_like"/>
    <property type="match status" value="1"/>
</dbReference>
<evidence type="ECO:0000313" key="13">
    <source>
        <dbReference type="Proteomes" id="UP000268535"/>
    </source>
</evidence>
<dbReference type="InterPro" id="IPR001461">
    <property type="entry name" value="Aspartic_peptidase_A1"/>
</dbReference>
<dbReference type="PRINTS" id="PR00792">
    <property type="entry name" value="PEPSIN"/>
</dbReference>
<evidence type="ECO:0000256" key="6">
    <source>
        <dbReference type="ARBA" id="ARBA00023157"/>
    </source>
</evidence>
<accession>A0A4P9XBD7</accession>
<reference evidence="13 14" key="1">
    <citation type="journal article" date="2018" name="Nat. Microbiol.">
        <title>Leveraging single-cell genomics to expand the fungal tree of life.</title>
        <authorList>
            <person name="Ahrendt S.R."/>
            <person name="Quandt C.A."/>
            <person name="Ciobanu D."/>
            <person name="Clum A."/>
            <person name="Salamov A."/>
            <person name="Andreopoulos B."/>
            <person name="Cheng J.F."/>
            <person name="Woyke T."/>
            <person name="Pelin A."/>
            <person name="Henrissat B."/>
            <person name="Reynolds N.K."/>
            <person name="Benny G.L."/>
            <person name="Smith M.E."/>
            <person name="James T.Y."/>
            <person name="Grigoriev I.V."/>
        </authorList>
    </citation>
    <scope>NUCLEOTIDE SEQUENCE [LARGE SCALE GENOMIC DNA]</scope>
    <source>
        <strain evidence="13 14">ATCC 52028</strain>
    </source>
</reference>
<dbReference type="InterPro" id="IPR033121">
    <property type="entry name" value="PEPTIDASE_A1"/>
</dbReference>
<feature type="active site" evidence="7">
    <location>
        <position position="205"/>
    </location>
</feature>
<comment type="similarity">
    <text evidence="1 9">Belongs to the peptidase A1 family.</text>
</comment>
<gene>
    <name evidence="11" type="ORF">CAUPRSCDRAFT_1011</name>
    <name evidence="12" type="ORF">CXG81DRAFT_7919</name>
</gene>
<dbReference type="OrthoDB" id="2747330at2759"/>
<keyword evidence="3 9" id="KW-0064">Aspartyl protease</keyword>
<evidence type="ECO:0000313" key="11">
    <source>
        <dbReference type="EMBL" id="RKO97164.1"/>
    </source>
</evidence>
<evidence type="ECO:0000313" key="12">
    <source>
        <dbReference type="EMBL" id="RKP02708.1"/>
    </source>
</evidence>
<dbReference type="PROSITE" id="PS00141">
    <property type="entry name" value="ASP_PROTEASE"/>
    <property type="match status" value="1"/>
</dbReference>
<dbReference type="Proteomes" id="UP000268535">
    <property type="component" value="Unassembled WGS sequence"/>
</dbReference>
<feature type="disulfide bond" evidence="8">
    <location>
        <begin position="238"/>
        <end position="274"/>
    </location>
</feature>
<evidence type="ECO:0000256" key="2">
    <source>
        <dbReference type="ARBA" id="ARBA00022670"/>
    </source>
</evidence>
<dbReference type="GO" id="GO:0051603">
    <property type="term" value="P:proteolysis involved in protein catabolic process"/>
    <property type="evidence" value="ECO:0007669"/>
    <property type="project" value="TreeGrafter"/>
</dbReference>
<evidence type="ECO:0000256" key="4">
    <source>
        <dbReference type="ARBA" id="ARBA00022801"/>
    </source>
</evidence>
<dbReference type="InterPro" id="IPR034164">
    <property type="entry name" value="Pepsin-like_dom"/>
</dbReference>
<dbReference type="EMBL" id="ML014137">
    <property type="protein sequence ID" value="RKP02708.1"/>
    <property type="molecule type" value="Genomic_DNA"/>
</dbReference>
<organism evidence="12 14">
    <name type="scientific">Caulochytrium protostelioides</name>
    <dbReference type="NCBI Taxonomy" id="1555241"/>
    <lineage>
        <taxon>Eukaryota</taxon>
        <taxon>Fungi</taxon>
        <taxon>Fungi incertae sedis</taxon>
        <taxon>Chytridiomycota</taxon>
        <taxon>Chytridiomycota incertae sedis</taxon>
        <taxon>Chytridiomycetes</taxon>
        <taxon>Caulochytriales</taxon>
        <taxon>Caulochytriaceae</taxon>
        <taxon>Caulochytrium</taxon>
    </lineage>
</organism>
<dbReference type="InterPro" id="IPR021109">
    <property type="entry name" value="Peptidase_aspartic_dom_sf"/>
</dbReference>
<dbReference type="EMBL" id="ML009383">
    <property type="protein sequence ID" value="RKO97164.1"/>
    <property type="molecule type" value="Genomic_DNA"/>
</dbReference>
<dbReference type="PANTHER" id="PTHR47966:SF51">
    <property type="entry name" value="BETA-SITE APP-CLEAVING ENZYME, ISOFORM A-RELATED"/>
    <property type="match status" value="1"/>
</dbReference>
<dbReference type="Pfam" id="PF00026">
    <property type="entry name" value="Asp"/>
    <property type="match status" value="1"/>
</dbReference>
<dbReference type="Gene3D" id="2.40.70.10">
    <property type="entry name" value="Acid Proteases"/>
    <property type="match status" value="2"/>
</dbReference>
<dbReference type="PROSITE" id="PS51767">
    <property type="entry name" value="PEPTIDASE_A1"/>
    <property type="match status" value="1"/>
</dbReference>
<dbReference type="SUPFAM" id="SSF50630">
    <property type="entry name" value="Acid proteases"/>
    <property type="match status" value="1"/>
</dbReference>
<dbReference type="AlphaFoldDB" id="A0A4P9XBD7"/>
<evidence type="ECO:0000256" key="1">
    <source>
        <dbReference type="ARBA" id="ARBA00007447"/>
    </source>
</evidence>
<evidence type="ECO:0000256" key="5">
    <source>
        <dbReference type="ARBA" id="ARBA00023145"/>
    </source>
</evidence>
<keyword evidence="14" id="KW-1185">Reference proteome</keyword>
<dbReference type="PANTHER" id="PTHR47966">
    <property type="entry name" value="BETA-SITE APP-CLEAVING ENZYME, ISOFORM A-RELATED"/>
    <property type="match status" value="1"/>
</dbReference>
<dbReference type="InterPro" id="IPR001969">
    <property type="entry name" value="Aspartic_peptidase_AS"/>
</dbReference>
<evidence type="ECO:0000256" key="3">
    <source>
        <dbReference type="ARBA" id="ARBA00022750"/>
    </source>
</evidence>
<dbReference type="GO" id="GO:0000324">
    <property type="term" value="C:fungal-type vacuole"/>
    <property type="evidence" value="ECO:0007669"/>
    <property type="project" value="TreeGrafter"/>
</dbReference>
<keyword evidence="4 9" id="KW-0378">Hydrolase</keyword>
<feature type="non-terminal residue" evidence="12">
    <location>
        <position position="1"/>
    </location>
</feature>
<keyword evidence="2 9" id="KW-0645">Protease</keyword>
<name>A0A4P9XBD7_9FUNG</name>
<keyword evidence="6 8" id="KW-1015">Disulfide bond</keyword>
<feature type="active site" evidence="7">
    <location>
        <position position="15"/>
    </location>
</feature>
<sequence length="314" mass="34340">ISIGTPPQQFSLQADTGSSLTWIPSSQCLSQNPCVLNKVHKFHTESSSSFVDLGREMHIRYGIGELSGSVGRDILHFANATIPLTFGMAVKMDKSFRDPFTDGLLGLGYPSLAIDATETPVETFWEAANKAGIPSIFGMYLQAATTTNESGGMITIGGFDEQYYDKEKIMWNTVVRQAYWEIKAPRVLLGRQVIQESSDLTAIVDSGTSLLVVPDQILSAVAAETKARLDSGLHMVDCALMQTAPPLIFHLGNGIITLEAKDYIQQDYADTNVCVLTMMSSGKLFTTPTIIMGDTVMKTQYTIFDMENHRVGFA</sequence>
<protein>
    <submittedName>
        <fullName evidence="11">Acid protease</fullName>
    </submittedName>
</protein>
<evidence type="ECO:0000256" key="9">
    <source>
        <dbReference type="RuleBase" id="RU000454"/>
    </source>
</evidence>
<reference evidence="12" key="2">
    <citation type="submission" date="2018-04" db="EMBL/GenBank/DDBJ databases">
        <title>Leveraging single-cell genomics to expand the Fungal Tree of Life.</title>
        <authorList>
            <consortium name="DOE Joint Genome Institute"/>
            <person name="Ahrendt S.R."/>
            <person name="Quandt C.A."/>
            <person name="Ciobanu D."/>
            <person name="Clum A."/>
            <person name="Salamov A."/>
            <person name="Andreopoulos B."/>
            <person name="Cheng J.-F."/>
            <person name="Woyke T."/>
            <person name="Pelin A."/>
            <person name="Henrissat B."/>
            <person name="Benny G.L."/>
            <person name="Smith M.E."/>
            <person name="James T.Y."/>
            <person name="Grigoriev I.V."/>
        </authorList>
    </citation>
    <scope>NUCLEOTIDE SEQUENCE</scope>
    <source>
        <strain evidence="12">ATCC 52028</strain>
    </source>
</reference>
<dbReference type="STRING" id="1555241.A0A4P9XBD7"/>
<keyword evidence="5" id="KW-0865">Zymogen</keyword>
<evidence type="ECO:0000259" key="10">
    <source>
        <dbReference type="PROSITE" id="PS51767"/>
    </source>
</evidence>
<proteinExistence type="inferred from homology"/>
<feature type="domain" description="Peptidase A1" evidence="10">
    <location>
        <begin position="1"/>
        <end position="314"/>
    </location>
</feature>
<dbReference type="FunFam" id="2.40.70.10:FF:000008">
    <property type="entry name" value="Cathepsin D"/>
    <property type="match status" value="1"/>
</dbReference>
<evidence type="ECO:0000313" key="14">
    <source>
        <dbReference type="Proteomes" id="UP000274922"/>
    </source>
</evidence>
<dbReference type="Proteomes" id="UP000274922">
    <property type="component" value="Unassembled WGS sequence"/>
</dbReference>